<evidence type="ECO:0000313" key="2">
    <source>
        <dbReference type="Proteomes" id="UP001564657"/>
    </source>
</evidence>
<comment type="caution">
    <text evidence="1">The sequence shown here is derived from an EMBL/GenBank/DDBJ whole genome shotgun (WGS) entry which is preliminary data.</text>
</comment>
<dbReference type="Proteomes" id="UP001564657">
    <property type="component" value="Unassembled WGS sequence"/>
</dbReference>
<organism evidence="1 2">
    <name type="scientific">Clostridium moutaii</name>
    <dbReference type="NCBI Taxonomy" id="3240932"/>
    <lineage>
        <taxon>Bacteria</taxon>
        <taxon>Bacillati</taxon>
        <taxon>Bacillota</taxon>
        <taxon>Clostridia</taxon>
        <taxon>Eubacteriales</taxon>
        <taxon>Clostridiaceae</taxon>
        <taxon>Clostridium</taxon>
    </lineage>
</organism>
<gene>
    <name evidence="1" type="ORF">AB8U03_00020</name>
</gene>
<evidence type="ECO:0000313" key="1">
    <source>
        <dbReference type="EMBL" id="MEY7998596.1"/>
    </source>
</evidence>
<reference evidence="1 2" key="1">
    <citation type="submission" date="2024-08" db="EMBL/GenBank/DDBJ databases">
        <title>Clostridium lapicellarii sp. nov., and Clostridium renhuaiense sp. nov., two species isolated from the mud in a fermentation cellar used for producing sauce-flavour Chinese liquors.</title>
        <authorList>
            <person name="Yang F."/>
            <person name="Wang H."/>
            <person name="Chen L.Q."/>
            <person name="Zhou N."/>
            <person name="Lu J.J."/>
            <person name="Pu X.X."/>
            <person name="Wan B."/>
            <person name="Wang L."/>
            <person name="Liu S.J."/>
        </authorList>
    </citation>
    <scope>NUCLEOTIDE SEQUENCE [LARGE SCALE GENOMIC DNA]</scope>
    <source>
        <strain evidence="1 2">MT-5</strain>
    </source>
</reference>
<name>A0ABV4BIH8_9CLOT</name>
<dbReference type="EMBL" id="JBGEWD010000001">
    <property type="protein sequence ID" value="MEY7998596.1"/>
    <property type="molecule type" value="Genomic_DNA"/>
</dbReference>
<dbReference type="RefSeq" id="WP_369702494.1">
    <property type="nucleotide sequence ID" value="NZ_JBGEWD010000001.1"/>
</dbReference>
<protein>
    <submittedName>
        <fullName evidence="1">Uncharacterized protein</fullName>
    </submittedName>
</protein>
<sequence length="636" mass="75635">MPLHIVPLCNFRYAGDVYSGATFEYDTTGKIFKAERLKLLRESTIKEIEKSKENKLLRSVWNKSIVKNSSKLLRRNNYDVSKSIFKCLKAENRGININPGISLEEFRNIILNIDRSIELGNTNDIIINVECSKSLEDAGFTEFELERNKNLQESKDKQISRNDSLVHFNRENLLFNLIINDTYMHKLSEKPMDKNKSIIFTLSYKIRFIGKSSEKYFDRVYFIQTFLYENKSYERYDIKNISKYNQRFVDRIALKHMDYRDAVFSLKREVLRNIFMSYRLINLDRVTIKKIFRNLKTKLLRKDNRRNLSVIVDNYGLDRLVVNHIFKDISKLFIRYTEKNIYFDYSTLLNREIITKINKMQDKYLKGIGLINIYRQTGKSLSGATVLNIFENESRSLGSFNRDLYKEVNNNKFIEITKRWWWLNSTDPRDNLIIPNMDFSYNEELLNNSYYEYLRFTNHPIGWGNTWGIDWNIPAYAVSIEIMLDLVNILIMTWHDNVQGWLCCSGKESMQFIMELLYDWYTLDILKPNADYYRAYRWIRWEAEKVYFLNLDNGLQAVGLLIANLIDYLKRHHFNLVPLWRNSKAMDIERNFNRMAQNSDLMKALNKAKGKRYYYLETQNIEKKNILGDGGNGSNS</sequence>
<keyword evidence="2" id="KW-1185">Reference proteome</keyword>
<accession>A0ABV4BIH8</accession>
<proteinExistence type="predicted"/>